<comment type="caution">
    <text evidence="1">The sequence shown here is derived from an EMBL/GenBank/DDBJ whole genome shotgun (WGS) entry which is preliminary data.</text>
</comment>
<dbReference type="EMBL" id="CAJVPK010000197">
    <property type="protein sequence ID" value="CAG8471939.1"/>
    <property type="molecule type" value="Genomic_DNA"/>
</dbReference>
<sequence>MNLGSIKVPFPPPVKPQDFINNGGRKFKTISNRSLNAFFIYRRAYLDQLRVHGIKAKMTDVSPFISSSWKNEPSFVRDAYKEIACQVEILLKDIKKKKDNEQKIAASSTIQQQQPPFPRYNQGIAYISENPYEYKLSTVNTTNISNVSNVSTNLSNPTNFNNDSFNQFHGGVGSPNLDEQLTLFHHNESMFYDNNLDSQYNLNESESQ</sequence>
<proteinExistence type="predicted"/>
<dbReference type="SUPFAM" id="SSF47095">
    <property type="entry name" value="HMG-box"/>
    <property type="match status" value="1"/>
</dbReference>
<gene>
    <name evidence="1" type="ORF">DEBURN_LOCUS3203</name>
</gene>
<protein>
    <submittedName>
        <fullName evidence="1">1221_t:CDS:1</fullName>
    </submittedName>
</protein>
<keyword evidence="2" id="KW-1185">Reference proteome</keyword>
<dbReference type="AlphaFoldDB" id="A0A9N8Z4I2"/>
<reference evidence="1" key="1">
    <citation type="submission" date="2021-06" db="EMBL/GenBank/DDBJ databases">
        <authorList>
            <person name="Kallberg Y."/>
            <person name="Tangrot J."/>
            <person name="Rosling A."/>
        </authorList>
    </citation>
    <scope>NUCLEOTIDE SEQUENCE</scope>
    <source>
        <strain evidence="1">AZ414A</strain>
    </source>
</reference>
<organism evidence="1 2">
    <name type="scientific">Diversispora eburnea</name>
    <dbReference type="NCBI Taxonomy" id="1213867"/>
    <lineage>
        <taxon>Eukaryota</taxon>
        <taxon>Fungi</taxon>
        <taxon>Fungi incertae sedis</taxon>
        <taxon>Mucoromycota</taxon>
        <taxon>Glomeromycotina</taxon>
        <taxon>Glomeromycetes</taxon>
        <taxon>Diversisporales</taxon>
        <taxon>Diversisporaceae</taxon>
        <taxon>Diversispora</taxon>
    </lineage>
</organism>
<accession>A0A9N8Z4I2</accession>
<dbReference type="Gene3D" id="1.10.30.10">
    <property type="entry name" value="High mobility group box domain"/>
    <property type="match status" value="1"/>
</dbReference>
<dbReference type="InterPro" id="IPR036910">
    <property type="entry name" value="HMG_box_dom_sf"/>
</dbReference>
<dbReference type="OrthoDB" id="2356399at2759"/>
<evidence type="ECO:0000313" key="2">
    <source>
        <dbReference type="Proteomes" id="UP000789706"/>
    </source>
</evidence>
<name>A0A9N8Z4I2_9GLOM</name>
<evidence type="ECO:0000313" key="1">
    <source>
        <dbReference type="EMBL" id="CAG8471939.1"/>
    </source>
</evidence>
<dbReference type="Proteomes" id="UP000789706">
    <property type="component" value="Unassembled WGS sequence"/>
</dbReference>